<feature type="compositionally biased region" description="Basic and acidic residues" evidence="2">
    <location>
        <begin position="302"/>
        <end position="311"/>
    </location>
</feature>
<protein>
    <submittedName>
        <fullName evidence="3">Uncharacterized protein</fullName>
    </submittedName>
</protein>
<evidence type="ECO:0000256" key="2">
    <source>
        <dbReference type="SAM" id="MobiDB-lite"/>
    </source>
</evidence>
<evidence type="ECO:0000256" key="1">
    <source>
        <dbReference type="SAM" id="Coils"/>
    </source>
</evidence>
<accession>A0ABR2HX59</accession>
<name>A0ABR2HX59_9EUKA</name>
<reference evidence="3 4" key="1">
    <citation type="submission" date="2024-04" db="EMBL/GenBank/DDBJ databases">
        <title>Tritrichomonas musculus Genome.</title>
        <authorList>
            <person name="Alves-Ferreira E."/>
            <person name="Grigg M."/>
            <person name="Lorenzi H."/>
            <person name="Galac M."/>
        </authorList>
    </citation>
    <scope>NUCLEOTIDE SEQUENCE [LARGE SCALE GENOMIC DNA]</scope>
    <source>
        <strain evidence="3 4">EAF2021</strain>
    </source>
</reference>
<dbReference type="EMBL" id="JAPFFF010000021">
    <property type="protein sequence ID" value="KAK8854215.1"/>
    <property type="molecule type" value="Genomic_DNA"/>
</dbReference>
<gene>
    <name evidence="3" type="ORF">M9Y10_016774</name>
</gene>
<feature type="coiled-coil region" evidence="1">
    <location>
        <begin position="48"/>
        <end position="78"/>
    </location>
</feature>
<organism evidence="3 4">
    <name type="scientific">Tritrichomonas musculus</name>
    <dbReference type="NCBI Taxonomy" id="1915356"/>
    <lineage>
        <taxon>Eukaryota</taxon>
        <taxon>Metamonada</taxon>
        <taxon>Parabasalia</taxon>
        <taxon>Tritrichomonadida</taxon>
        <taxon>Tritrichomonadidae</taxon>
        <taxon>Tritrichomonas</taxon>
    </lineage>
</organism>
<evidence type="ECO:0000313" key="3">
    <source>
        <dbReference type="EMBL" id="KAK8854215.1"/>
    </source>
</evidence>
<comment type="caution">
    <text evidence="3">The sequence shown here is derived from an EMBL/GenBank/DDBJ whole genome shotgun (WGS) entry which is preliminary data.</text>
</comment>
<sequence>MTKDIGAAAIGLAVESIQNAIVIEQENQNLKEQLSSNMKIMDDLDIVIPRAKALQQQLKEKKELVEQKRQELVDLQKSVISALTRKPEPALPTETSLEAIPIVMNRIQRFITDLTDSAVDNKTIAVSILSLVKVNEALDRLYDAAVDSQVINETKEERDARIRNNTSTNKDIIEKVRVNITKQQQLQIQQQEELKQRQLQKEQQQQEQQEQQKNNEEEQSQQKEQSLKRDVLLPSLKDAAEKIEEEEEDTEKPAKSVSFPAQPPTITPSPVASAIAHRPPTPEPNFQKDENGEIIPIPPTTDEAKESENKE</sequence>
<feature type="region of interest" description="Disordered" evidence="2">
    <location>
        <begin position="205"/>
        <end position="311"/>
    </location>
</feature>
<keyword evidence="1" id="KW-0175">Coiled coil</keyword>
<evidence type="ECO:0000313" key="4">
    <source>
        <dbReference type="Proteomes" id="UP001470230"/>
    </source>
</evidence>
<proteinExistence type="predicted"/>
<dbReference type="Proteomes" id="UP001470230">
    <property type="component" value="Unassembled WGS sequence"/>
</dbReference>
<keyword evidence="4" id="KW-1185">Reference proteome</keyword>